<evidence type="ECO:0000313" key="3">
    <source>
        <dbReference type="Proteomes" id="UP000824201"/>
    </source>
</evidence>
<reference evidence="2" key="2">
    <citation type="journal article" date="2021" name="PeerJ">
        <title>Extensive microbial diversity within the chicken gut microbiome revealed by metagenomics and culture.</title>
        <authorList>
            <person name="Gilroy R."/>
            <person name="Ravi A."/>
            <person name="Getino M."/>
            <person name="Pursley I."/>
            <person name="Horton D.L."/>
            <person name="Alikhan N.F."/>
            <person name="Baker D."/>
            <person name="Gharbi K."/>
            <person name="Hall N."/>
            <person name="Watson M."/>
            <person name="Adriaenssens E.M."/>
            <person name="Foster-Nyarko E."/>
            <person name="Jarju S."/>
            <person name="Secka A."/>
            <person name="Antonio M."/>
            <person name="Oren A."/>
            <person name="Chaudhuri R.R."/>
            <person name="La Ragione R."/>
            <person name="Hildebrand F."/>
            <person name="Pallen M.J."/>
        </authorList>
    </citation>
    <scope>NUCLEOTIDE SEQUENCE</scope>
    <source>
        <strain evidence="2">ChiW13-3771</strain>
    </source>
</reference>
<feature type="transmembrane region" description="Helical" evidence="1">
    <location>
        <begin position="78"/>
        <end position="97"/>
    </location>
</feature>
<keyword evidence="1" id="KW-1133">Transmembrane helix</keyword>
<accession>A0A9D1EC64</accession>
<keyword evidence="1" id="KW-0812">Transmembrane</keyword>
<feature type="transmembrane region" description="Helical" evidence="1">
    <location>
        <begin position="173"/>
        <end position="194"/>
    </location>
</feature>
<sequence length="224" mass="25348">MEGVFRADSKLYQIVEKIVNLVKLNMIWILFCIPIVTIGAANAALHEIALQILNGEEGYIVPSFYKAFRKNWKKATKLWIPLFVVGIGIYMDVMFWQQINGVVADTMKGLVLVIGMLYLFLSIYSYPLTVHMETGVKLTIQNSALLAFKYLPKTIYMAVWIGILWMIGKIWAIGLLIQILMGGSMAAVLHAAVLKKIFENEKIIEPMENNKELECSKVEKETNG</sequence>
<proteinExistence type="predicted"/>
<name>A0A9D1EC64_9FIRM</name>
<keyword evidence="1" id="KW-0472">Membrane</keyword>
<feature type="transmembrane region" description="Helical" evidence="1">
    <location>
        <begin position="109"/>
        <end position="129"/>
    </location>
</feature>
<dbReference type="Proteomes" id="UP000824201">
    <property type="component" value="Unassembled WGS sequence"/>
</dbReference>
<feature type="transmembrane region" description="Helical" evidence="1">
    <location>
        <begin position="150"/>
        <end position="167"/>
    </location>
</feature>
<evidence type="ECO:0000313" key="2">
    <source>
        <dbReference type="EMBL" id="HIR87445.1"/>
    </source>
</evidence>
<reference evidence="2" key="1">
    <citation type="submission" date="2020-10" db="EMBL/GenBank/DDBJ databases">
        <authorList>
            <person name="Gilroy R."/>
        </authorList>
    </citation>
    <scope>NUCLEOTIDE SEQUENCE</scope>
    <source>
        <strain evidence="2">ChiW13-3771</strain>
    </source>
</reference>
<dbReference type="InterPro" id="IPR006938">
    <property type="entry name" value="DUF624"/>
</dbReference>
<gene>
    <name evidence="2" type="ORF">IAC96_00695</name>
</gene>
<organism evidence="2 3">
    <name type="scientific">Candidatus Fimimorpha faecalis</name>
    <dbReference type="NCBI Taxonomy" id="2840824"/>
    <lineage>
        <taxon>Bacteria</taxon>
        <taxon>Bacillati</taxon>
        <taxon>Bacillota</taxon>
        <taxon>Clostridia</taxon>
        <taxon>Eubacteriales</taxon>
        <taxon>Candidatus Fimimorpha</taxon>
    </lineage>
</organism>
<feature type="transmembrane region" description="Helical" evidence="1">
    <location>
        <begin position="26"/>
        <end position="45"/>
    </location>
</feature>
<dbReference type="EMBL" id="DVHN01000002">
    <property type="protein sequence ID" value="HIR87445.1"/>
    <property type="molecule type" value="Genomic_DNA"/>
</dbReference>
<dbReference type="Pfam" id="PF04854">
    <property type="entry name" value="DUF624"/>
    <property type="match status" value="1"/>
</dbReference>
<protein>
    <submittedName>
        <fullName evidence="2">YesL family protein</fullName>
    </submittedName>
</protein>
<comment type="caution">
    <text evidence="2">The sequence shown here is derived from an EMBL/GenBank/DDBJ whole genome shotgun (WGS) entry which is preliminary data.</text>
</comment>
<evidence type="ECO:0000256" key="1">
    <source>
        <dbReference type="SAM" id="Phobius"/>
    </source>
</evidence>
<dbReference type="AlphaFoldDB" id="A0A9D1EC64"/>